<name>A0A8S1A797_ARCPL</name>
<gene>
    <name evidence="2" type="ORF">APLA_LOCUS13561</name>
    <name evidence="1" type="ORF">APLA_LOCUS8981</name>
</gene>
<accession>A0A8S1A797</accession>
<dbReference type="EMBL" id="CADEBD010000353">
    <property type="protein sequence ID" value="CAB3251196.1"/>
    <property type="molecule type" value="Genomic_DNA"/>
</dbReference>
<dbReference type="Proteomes" id="UP000494106">
    <property type="component" value="Unassembled WGS sequence"/>
</dbReference>
<evidence type="ECO:0000313" key="1">
    <source>
        <dbReference type="EMBL" id="CAB3242311.1"/>
    </source>
</evidence>
<protein>
    <submittedName>
        <fullName evidence="1">Uncharacterized protein</fullName>
    </submittedName>
</protein>
<sequence length="81" mass="9050">MCLVVIQSPAFADGARIYSYNLDETATSTVQKNLRVLAPKGQRNILTKESGDTVLTLHTHTSAKLQPLDVDIHEPFKSYYE</sequence>
<evidence type="ECO:0000313" key="2">
    <source>
        <dbReference type="EMBL" id="CAB3251196.1"/>
    </source>
</evidence>
<dbReference type="EMBL" id="CADEBC010000513">
    <property type="protein sequence ID" value="CAB3242311.1"/>
    <property type="molecule type" value="Genomic_DNA"/>
</dbReference>
<proteinExistence type="predicted"/>
<keyword evidence="3" id="KW-1185">Reference proteome</keyword>
<comment type="caution">
    <text evidence="1">The sequence shown here is derived from an EMBL/GenBank/DDBJ whole genome shotgun (WGS) entry which is preliminary data.</text>
</comment>
<reference evidence="3 4" key="1">
    <citation type="submission" date="2020-04" db="EMBL/GenBank/DDBJ databases">
        <authorList>
            <person name="Wallbank WR R."/>
            <person name="Pardo Diaz C."/>
            <person name="Kozak K."/>
            <person name="Martin S."/>
            <person name="Jiggins C."/>
            <person name="Moest M."/>
            <person name="Warren A I."/>
            <person name="Byers J.R.P. K."/>
            <person name="Montejo-Kovacevich G."/>
            <person name="Yen C E."/>
        </authorList>
    </citation>
    <scope>NUCLEOTIDE SEQUENCE [LARGE SCALE GENOMIC DNA]</scope>
</reference>
<evidence type="ECO:0000313" key="4">
    <source>
        <dbReference type="Proteomes" id="UP000494256"/>
    </source>
</evidence>
<evidence type="ECO:0000313" key="3">
    <source>
        <dbReference type="Proteomes" id="UP000494106"/>
    </source>
</evidence>
<dbReference type="AlphaFoldDB" id="A0A8S1A797"/>
<dbReference type="OrthoDB" id="4327074at2759"/>
<organism evidence="1 3">
    <name type="scientific">Arctia plantaginis</name>
    <name type="common">Wood tiger moth</name>
    <name type="synonym">Phalaena plantaginis</name>
    <dbReference type="NCBI Taxonomy" id="874455"/>
    <lineage>
        <taxon>Eukaryota</taxon>
        <taxon>Metazoa</taxon>
        <taxon>Ecdysozoa</taxon>
        <taxon>Arthropoda</taxon>
        <taxon>Hexapoda</taxon>
        <taxon>Insecta</taxon>
        <taxon>Pterygota</taxon>
        <taxon>Neoptera</taxon>
        <taxon>Endopterygota</taxon>
        <taxon>Lepidoptera</taxon>
        <taxon>Glossata</taxon>
        <taxon>Ditrysia</taxon>
        <taxon>Noctuoidea</taxon>
        <taxon>Erebidae</taxon>
        <taxon>Arctiinae</taxon>
        <taxon>Arctia</taxon>
    </lineage>
</organism>
<dbReference type="Proteomes" id="UP000494256">
    <property type="component" value="Unassembled WGS sequence"/>
</dbReference>